<dbReference type="Proteomes" id="UP000199031">
    <property type="component" value="Unassembled WGS sequence"/>
</dbReference>
<evidence type="ECO:0000313" key="4">
    <source>
        <dbReference type="Proteomes" id="UP000199031"/>
    </source>
</evidence>
<organism evidence="3 4">
    <name type="scientific">Parafilimonas terrae</name>
    <dbReference type="NCBI Taxonomy" id="1465490"/>
    <lineage>
        <taxon>Bacteria</taxon>
        <taxon>Pseudomonadati</taxon>
        <taxon>Bacteroidota</taxon>
        <taxon>Chitinophagia</taxon>
        <taxon>Chitinophagales</taxon>
        <taxon>Chitinophagaceae</taxon>
        <taxon>Parafilimonas</taxon>
    </lineage>
</organism>
<keyword evidence="3" id="KW-0808">Transferase</keyword>
<feature type="domain" description="Glycosyltransferase subfamily 4-like N-terminal" evidence="2">
    <location>
        <begin position="16"/>
        <end position="153"/>
    </location>
</feature>
<dbReference type="Pfam" id="PF00534">
    <property type="entry name" value="Glycos_transf_1"/>
    <property type="match status" value="1"/>
</dbReference>
<dbReference type="OrthoDB" id="7560678at2"/>
<dbReference type="EMBL" id="FOXQ01000006">
    <property type="protein sequence ID" value="SFQ18539.1"/>
    <property type="molecule type" value="Genomic_DNA"/>
</dbReference>
<accession>A0A1I5WG06</accession>
<dbReference type="InterPro" id="IPR028098">
    <property type="entry name" value="Glyco_trans_4-like_N"/>
</dbReference>
<proteinExistence type="predicted"/>
<dbReference type="InterPro" id="IPR001296">
    <property type="entry name" value="Glyco_trans_1"/>
</dbReference>
<dbReference type="GO" id="GO:0016757">
    <property type="term" value="F:glycosyltransferase activity"/>
    <property type="evidence" value="ECO:0007669"/>
    <property type="project" value="InterPro"/>
</dbReference>
<gene>
    <name evidence="3" type="ORF">SAMN05444277_106157</name>
</gene>
<evidence type="ECO:0000313" key="3">
    <source>
        <dbReference type="EMBL" id="SFQ18539.1"/>
    </source>
</evidence>
<dbReference type="AlphaFoldDB" id="A0A1I5WG06"/>
<keyword evidence="4" id="KW-1185">Reference proteome</keyword>
<reference evidence="3 4" key="1">
    <citation type="submission" date="2016-10" db="EMBL/GenBank/DDBJ databases">
        <authorList>
            <person name="de Groot N.N."/>
        </authorList>
    </citation>
    <scope>NUCLEOTIDE SEQUENCE [LARGE SCALE GENOMIC DNA]</scope>
    <source>
        <strain evidence="3 4">DSM 28286</strain>
    </source>
</reference>
<feature type="domain" description="Glycosyl transferase family 1" evidence="1">
    <location>
        <begin position="173"/>
        <end position="308"/>
    </location>
</feature>
<sequence length="354" mass="40547">MKKRILIYCTQLMPSGGIESHIIEFCKNMLPHFEIDLLVANFKMKLHEEILKRNCSRVFFIKSANPLKRRVILMKTLLNLSVKRYDVLYTNGNGASVFLAAKILRYKKWVLHHHMEADRDFFHALNPKYKKSMLLADHVIACSNINAINLNRELKRPVNAVHCFSRDLSNSKKMRKEINSSNKLHFGYYGRLIPAKGIDLICRLSEDPDCRNISFHLWGTGDEYSSSFFNKYPNLSFHGAFNNKEELSEIVSLLDAFLLFTTHAEGLPISLLEIMSAGIPWISSNKGGIADIACDPVLSKIIDIKDYEVVKQTVLQLACDIKNGDISGDKQQAFYKQHFSREVLINKWESVFAS</sequence>
<dbReference type="Pfam" id="PF13439">
    <property type="entry name" value="Glyco_transf_4"/>
    <property type="match status" value="1"/>
</dbReference>
<protein>
    <submittedName>
        <fullName evidence="3">Glycosyltransferase involved in cell wall bisynthesis</fullName>
    </submittedName>
</protein>
<dbReference type="CDD" id="cd03801">
    <property type="entry name" value="GT4_PimA-like"/>
    <property type="match status" value="1"/>
</dbReference>
<dbReference type="Gene3D" id="3.40.50.2000">
    <property type="entry name" value="Glycogen Phosphorylase B"/>
    <property type="match status" value="2"/>
</dbReference>
<name>A0A1I5WG06_9BACT</name>
<dbReference type="SUPFAM" id="SSF53756">
    <property type="entry name" value="UDP-Glycosyltransferase/glycogen phosphorylase"/>
    <property type="match status" value="1"/>
</dbReference>
<dbReference type="RefSeq" id="WP_090658492.1">
    <property type="nucleotide sequence ID" value="NZ_FOXQ01000006.1"/>
</dbReference>
<evidence type="ECO:0000259" key="1">
    <source>
        <dbReference type="Pfam" id="PF00534"/>
    </source>
</evidence>
<dbReference type="PANTHER" id="PTHR12526:SF630">
    <property type="entry name" value="GLYCOSYLTRANSFERASE"/>
    <property type="match status" value="1"/>
</dbReference>
<evidence type="ECO:0000259" key="2">
    <source>
        <dbReference type="Pfam" id="PF13439"/>
    </source>
</evidence>
<dbReference type="STRING" id="1465490.SAMN05444277_106157"/>
<dbReference type="PANTHER" id="PTHR12526">
    <property type="entry name" value="GLYCOSYLTRANSFERASE"/>
    <property type="match status" value="1"/>
</dbReference>